<comment type="caution">
    <text evidence="1">The sequence shown here is derived from an EMBL/GenBank/DDBJ whole genome shotgun (WGS) entry which is preliminary data.</text>
</comment>
<sequence>MMRKLTKKDHEQVFAYLKEEAALNLFIIGDIEAFGYDTDF</sequence>
<dbReference type="EMBL" id="SZOH01003052">
    <property type="protein sequence ID" value="TKI92025.1"/>
    <property type="molecule type" value="Genomic_DNA"/>
</dbReference>
<feature type="non-terminal residue" evidence="1">
    <location>
        <position position="40"/>
    </location>
</feature>
<proteinExistence type="predicted"/>
<dbReference type="Proteomes" id="UP000308444">
    <property type="component" value="Unassembled WGS sequence"/>
</dbReference>
<dbReference type="AlphaFoldDB" id="A0A9X9F2Z4"/>
<accession>A0A9X9F2Z4</accession>
<organism evidence="1 2">
    <name type="scientific">Bacillus cereus</name>
    <dbReference type="NCBI Taxonomy" id="1396"/>
    <lineage>
        <taxon>Bacteria</taxon>
        <taxon>Bacillati</taxon>
        <taxon>Bacillota</taxon>
        <taxon>Bacilli</taxon>
        <taxon>Bacillales</taxon>
        <taxon>Bacillaceae</taxon>
        <taxon>Bacillus</taxon>
        <taxon>Bacillus cereus group</taxon>
    </lineage>
</organism>
<protein>
    <submittedName>
        <fullName evidence="1">GNAT family N-acetyltransferase</fullName>
    </submittedName>
</protein>
<reference evidence="1 2" key="1">
    <citation type="journal article" date="2019" name="Environ. Microbiol.">
        <title>An active ?-lactamase is a part of an orchestrated cell wall stress resistance network of Bacillus subtilis and related rhizosphere species.</title>
        <authorList>
            <person name="Bucher T."/>
            <person name="Keren-Paz A."/>
            <person name="Hausser J."/>
            <person name="Olender T."/>
            <person name="Cytryn E."/>
            <person name="Kolodkin-Gal I."/>
        </authorList>
    </citation>
    <scope>NUCLEOTIDE SEQUENCE [LARGE SCALE GENOMIC DNA]</scope>
    <source>
        <strain evidence="1 2">I32</strain>
    </source>
</reference>
<evidence type="ECO:0000313" key="1">
    <source>
        <dbReference type="EMBL" id="TKI92025.1"/>
    </source>
</evidence>
<gene>
    <name evidence="1" type="ORF">FC695_31885</name>
</gene>
<name>A0A9X9F2Z4_BACCE</name>
<evidence type="ECO:0000313" key="2">
    <source>
        <dbReference type="Proteomes" id="UP000308444"/>
    </source>
</evidence>